<evidence type="ECO:0000256" key="4">
    <source>
        <dbReference type="ARBA" id="ARBA00013244"/>
    </source>
</evidence>
<dbReference type="EC" id="2.3.1.20" evidence="4"/>
<dbReference type="PANTHER" id="PTHR31650:SF1">
    <property type="entry name" value="WAX ESTER SYNTHASE_DIACYLGLYCEROL ACYLTRANSFERASE 4-RELATED"/>
    <property type="match status" value="1"/>
</dbReference>
<protein>
    <recommendedName>
        <fullName evidence="4">diacylglycerol O-acyltransferase</fullName>
        <ecNumber evidence="4">2.3.1.20</ecNumber>
    </recommendedName>
</protein>
<dbReference type="NCBIfam" id="TIGR02946">
    <property type="entry name" value="acyl_WS_DGAT"/>
    <property type="match status" value="1"/>
</dbReference>
<keyword evidence="14" id="KW-1185">Reference proteome</keyword>
<comment type="similarity">
    <text evidence="3">Belongs to the long-chain O-acyltransferase family.</text>
</comment>
<evidence type="ECO:0000313" key="14">
    <source>
        <dbReference type="Proteomes" id="UP001267426"/>
    </source>
</evidence>
<gene>
    <name evidence="13" type="ORF">RM540_10520</name>
</gene>
<dbReference type="Gene3D" id="3.30.559.10">
    <property type="entry name" value="Chloramphenicol acetyltransferase-like domain"/>
    <property type="match status" value="1"/>
</dbReference>
<evidence type="ECO:0000256" key="2">
    <source>
        <dbReference type="ARBA" id="ARBA00005189"/>
    </source>
</evidence>
<dbReference type="EMBL" id="JAVRHT010000023">
    <property type="protein sequence ID" value="MDT0632178.1"/>
    <property type="molecule type" value="Genomic_DNA"/>
</dbReference>
<evidence type="ECO:0000256" key="6">
    <source>
        <dbReference type="ARBA" id="ARBA00022679"/>
    </source>
</evidence>
<sequence length="460" mass="48410">MRPRPVSTADAAWLRMESPTNPMTVTGVLGLGAEMSVDTLRRWVEERLLGFDRFRMRIDAPGSSSPTWVPDEAFDLDRHVIEVGLPAPGGQAGLEALVSRLMSTPLAFDCPPWTFHLVHGVQTAGGAVGSAIIGRLHHVIGDGIALMHVLLHAADEHHAGEAAPPRRPRASAVARVAGTLKEAGHEVLDLVTSPSHLADRVQTAGAGAQAVAGLLAMRPDSETVFKGSTTPTKRAAWTGPISLDRVKAVGDALGAKVNDVLMSAAAGGLRRYFAGRGEPVDGVEVRAAVPFNVRALDRAHELGNSFGLVFVLLPVGTASARERLRLTKERMDAIKRSAEPMVVYGILQTIGRAPGWAHRQVVKMFSEKASAVMTNVPGPTETLHLLGVPVETIMFWVPQAGDIGLGISIFSMNGTVRVGVGADAAYAPDPSALAEAFEAEFAALADEFAGGAEGAEGADD</sequence>
<evidence type="ECO:0000259" key="12">
    <source>
        <dbReference type="Pfam" id="PF06974"/>
    </source>
</evidence>
<evidence type="ECO:0000256" key="9">
    <source>
        <dbReference type="ARBA" id="ARBA00023315"/>
    </source>
</evidence>
<name>A0ABU3BSB6_9BACT</name>
<feature type="domain" description="O-acyltransferase WSD1 C-terminal" evidence="12">
    <location>
        <begin position="303"/>
        <end position="444"/>
    </location>
</feature>
<dbReference type="InterPro" id="IPR045034">
    <property type="entry name" value="O-acyltransferase_WSD1-like"/>
</dbReference>
<dbReference type="SUPFAM" id="SSF52777">
    <property type="entry name" value="CoA-dependent acyltransferases"/>
    <property type="match status" value="1"/>
</dbReference>
<evidence type="ECO:0000256" key="3">
    <source>
        <dbReference type="ARBA" id="ARBA00009587"/>
    </source>
</evidence>
<comment type="caution">
    <text evidence="13">The sequence shown here is derived from an EMBL/GenBank/DDBJ whole genome shotgun (WGS) entry which is preliminary data.</text>
</comment>
<dbReference type="InterPro" id="IPR014292">
    <property type="entry name" value="Acyl_transf_WS/DGAT"/>
</dbReference>
<evidence type="ECO:0000256" key="7">
    <source>
        <dbReference type="ARBA" id="ARBA00022798"/>
    </source>
</evidence>
<feature type="domain" description="O-acyltransferase WSD1-like N-terminal" evidence="11">
    <location>
        <begin position="7"/>
        <end position="260"/>
    </location>
</feature>
<organism evidence="13 14">
    <name type="scientific">Rubrivirga litoralis</name>
    <dbReference type="NCBI Taxonomy" id="3075598"/>
    <lineage>
        <taxon>Bacteria</taxon>
        <taxon>Pseudomonadati</taxon>
        <taxon>Rhodothermota</taxon>
        <taxon>Rhodothermia</taxon>
        <taxon>Rhodothermales</taxon>
        <taxon>Rubricoccaceae</taxon>
        <taxon>Rubrivirga</taxon>
    </lineage>
</organism>
<dbReference type="RefSeq" id="WP_311663841.1">
    <property type="nucleotide sequence ID" value="NZ_JAVRHT010000023.1"/>
</dbReference>
<accession>A0ABU3BSB6</accession>
<dbReference type="InterPro" id="IPR004255">
    <property type="entry name" value="O-acyltransferase_WSD1_N"/>
</dbReference>
<evidence type="ECO:0000259" key="11">
    <source>
        <dbReference type="Pfam" id="PF03007"/>
    </source>
</evidence>
<evidence type="ECO:0000256" key="5">
    <source>
        <dbReference type="ARBA" id="ARBA00022516"/>
    </source>
</evidence>
<dbReference type="InterPro" id="IPR009721">
    <property type="entry name" value="O-acyltransferase_WSD1_C"/>
</dbReference>
<keyword evidence="6" id="KW-0808">Transferase</keyword>
<evidence type="ECO:0000256" key="10">
    <source>
        <dbReference type="ARBA" id="ARBA00048109"/>
    </source>
</evidence>
<dbReference type="Proteomes" id="UP001267426">
    <property type="component" value="Unassembled WGS sequence"/>
</dbReference>
<dbReference type="PANTHER" id="PTHR31650">
    <property type="entry name" value="O-ACYLTRANSFERASE (WSD1-LIKE) FAMILY PROTEIN"/>
    <property type="match status" value="1"/>
</dbReference>
<comment type="catalytic activity">
    <reaction evidence="10">
        <text>an acyl-CoA + a 1,2-diacyl-sn-glycerol = a triacyl-sn-glycerol + CoA</text>
        <dbReference type="Rhea" id="RHEA:10868"/>
        <dbReference type="ChEBI" id="CHEBI:17815"/>
        <dbReference type="ChEBI" id="CHEBI:57287"/>
        <dbReference type="ChEBI" id="CHEBI:58342"/>
        <dbReference type="ChEBI" id="CHEBI:64615"/>
        <dbReference type="EC" id="2.3.1.20"/>
    </reaction>
</comment>
<dbReference type="Pfam" id="PF03007">
    <property type="entry name" value="WS_DGAT_cat"/>
    <property type="match status" value="1"/>
</dbReference>
<comment type="pathway">
    <text evidence="1">Glycerolipid metabolism; triacylglycerol biosynthesis.</text>
</comment>
<keyword evidence="8" id="KW-0443">Lipid metabolism</keyword>
<dbReference type="InterPro" id="IPR023213">
    <property type="entry name" value="CAT-like_dom_sf"/>
</dbReference>
<evidence type="ECO:0000313" key="13">
    <source>
        <dbReference type="EMBL" id="MDT0632178.1"/>
    </source>
</evidence>
<proteinExistence type="inferred from homology"/>
<dbReference type="Pfam" id="PF06974">
    <property type="entry name" value="WS_DGAT_C"/>
    <property type="match status" value="1"/>
</dbReference>
<evidence type="ECO:0000256" key="1">
    <source>
        <dbReference type="ARBA" id="ARBA00004771"/>
    </source>
</evidence>
<evidence type="ECO:0000256" key="8">
    <source>
        <dbReference type="ARBA" id="ARBA00023098"/>
    </source>
</evidence>
<keyword evidence="9" id="KW-0012">Acyltransferase</keyword>
<comment type="pathway">
    <text evidence="2">Lipid metabolism.</text>
</comment>
<reference evidence="13 14" key="1">
    <citation type="submission" date="2023-09" db="EMBL/GenBank/DDBJ databases">
        <authorList>
            <person name="Rey-Velasco X."/>
        </authorList>
    </citation>
    <scope>NUCLEOTIDE SEQUENCE [LARGE SCALE GENOMIC DNA]</scope>
    <source>
        <strain evidence="13 14">F394</strain>
    </source>
</reference>
<keyword evidence="5" id="KW-0444">Lipid biosynthesis</keyword>
<keyword evidence="7" id="KW-0319">Glycerol metabolism</keyword>